<dbReference type="PANTHER" id="PTHR30146">
    <property type="entry name" value="LACI-RELATED TRANSCRIPTIONAL REPRESSOR"/>
    <property type="match status" value="1"/>
</dbReference>
<reference evidence="5" key="1">
    <citation type="submission" date="2020-08" db="EMBL/GenBank/DDBJ databases">
        <title>Sequencing the genomes of 1000 actinobacteria strains.</title>
        <authorList>
            <person name="Klenk H.-P."/>
        </authorList>
    </citation>
    <scope>NUCLEOTIDE SEQUENCE</scope>
    <source>
        <strain evidence="5">DSM 10695</strain>
    </source>
</reference>
<evidence type="ECO:0000313" key="5">
    <source>
        <dbReference type="EMBL" id="MBB6335172.1"/>
    </source>
</evidence>
<keyword evidence="2 5" id="KW-0238">DNA-binding</keyword>
<dbReference type="InterPro" id="IPR046335">
    <property type="entry name" value="LacI/GalR-like_sensor"/>
</dbReference>
<keyword evidence="6" id="KW-1185">Reference proteome</keyword>
<accession>A0A923E6C3</accession>
<sequence length="344" mass="37193">MARPRRAKSTPSIVDVAKAAGVSHQTVSRVLNGSQSVLPETRERVQNAINELGYRRNSVARALARQRSEMIGIVTTTSLDYGPSSILMEIELAARKAGFYAAVAPVEDYDDASVRAVFDHFLGVPAEGIVFIAPLREMTADMTQMTIPVPVVAVTTQALGAGAGLTPISIDQELGARLALEHLYDLGHRDIAHIAGNQEFFEACNREQAWRDFMSERGLAIREPQVKGWEFSVGYEEGRRLLAEGLPTAVFCANDQIALGLYRALEEAGVCVPREVSIVGFDDMPAAAYYSPALTTVRQDFANLGRVVLETLLEEIGAADKGGAARALTPALVVRDSTAPPRSR</sequence>
<keyword evidence="1" id="KW-0805">Transcription regulation</keyword>
<name>A0A923E6C3_9ACTO</name>
<dbReference type="Proteomes" id="UP000617426">
    <property type="component" value="Unassembled WGS sequence"/>
</dbReference>
<dbReference type="PRINTS" id="PR00036">
    <property type="entry name" value="HTHLACI"/>
</dbReference>
<dbReference type="GO" id="GO:0000976">
    <property type="term" value="F:transcription cis-regulatory region binding"/>
    <property type="evidence" value="ECO:0007669"/>
    <property type="project" value="TreeGrafter"/>
</dbReference>
<dbReference type="PANTHER" id="PTHR30146:SF109">
    <property type="entry name" value="HTH-TYPE TRANSCRIPTIONAL REGULATOR GALS"/>
    <property type="match status" value="1"/>
</dbReference>
<dbReference type="InterPro" id="IPR010982">
    <property type="entry name" value="Lambda_DNA-bd_dom_sf"/>
</dbReference>
<dbReference type="AlphaFoldDB" id="A0A923E6C3"/>
<dbReference type="PROSITE" id="PS00356">
    <property type="entry name" value="HTH_LACI_1"/>
    <property type="match status" value="1"/>
</dbReference>
<proteinExistence type="predicted"/>
<organism evidence="5 6">
    <name type="scientific">Schaalia hyovaginalis</name>
    <dbReference type="NCBI Taxonomy" id="29316"/>
    <lineage>
        <taxon>Bacteria</taxon>
        <taxon>Bacillati</taxon>
        <taxon>Actinomycetota</taxon>
        <taxon>Actinomycetes</taxon>
        <taxon>Actinomycetales</taxon>
        <taxon>Actinomycetaceae</taxon>
        <taxon>Schaalia</taxon>
    </lineage>
</organism>
<feature type="domain" description="HTH lacI-type" evidence="4">
    <location>
        <begin position="11"/>
        <end position="65"/>
    </location>
</feature>
<comment type="caution">
    <text evidence="5">The sequence shown here is derived from an EMBL/GenBank/DDBJ whole genome shotgun (WGS) entry which is preliminary data.</text>
</comment>
<evidence type="ECO:0000256" key="2">
    <source>
        <dbReference type="ARBA" id="ARBA00023125"/>
    </source>
</evidence>
<dbReference type="EMBL" id="JACHMK010000001">
    <property type="protein sequence ID" value="MBB6335172.1"/>
    <property type="molecule type" value="Genomic_DNA"/>
</dbReference>
<evidence type="ECO:0000256" key="1">
    <source>
        <dbReference type="ARBA" id="ARBA00023015"/>
    </source>
</evidence>
<evidence type="ECO:0000259" key="4">
    <source>
        <dbReference type="PROSITE" id="PS50932"/>
    </source>
</evidence>
<dbReference type="RefSeq" id="WP_221437864.1">
    <property type="nucleotide sequence ID" value="NZ_JACHMK010000001.1"/>
</dbReference>
<dbReference type="Pfam" id="PF00356">
    <property type="entry name" value="LacI"/>
    <property type="match status" value="1"/>
</dbReference>
<dbReference type="Gene3D" id="3.40.50.2300">
    <property type="match status" value="2"/>
</dbReference>
<dbReference type="GO" id="GO:0003700">
    <property type="term" value="F:DNA-binding transcription factor activity"/>
    <property type="evidence" value="ECO:0007669"/>
    <property type="project" value="TreeGrafter"/>
</dbReference>
<dbReference type="PROSITE" id="PS50932">
    <property type="entry name" value="HTH_LACI_2"/>
    <property type="match status" value="1"/>
</dbReference>
<gene>
    <name evidence="5" type="ORF">HD592_001737</name>
</gene>
<dbReference type="CDD" id="cd01392">
    <property type="entry name" value="HTH_LacI"/>
    <property type="match status" value="1"/>
</dbReference>
<dbReference type="Gene3D" id="1.10.260.40">
    <property type="entry name" value="lambda repressor-like DNA-binding domains"/>
    <property type="match status" value="1"/>
</dbReference>
<dbReference type="SUPFAM" id="SSF53822">
    <property type="entry name" value="Periplasmic binding protein-like I"/>
    <property type="match status" value="1"/>
</dbReference>
<dbReference type="InterPro" id="IPR028082">
    <property type="entry name" value="Peripla_BP_I"/>
</dbReference>
<keyword evidence="3" id="KW-0804">Transcription</keyword>
<evidence type="ECO:0000256" key="3">
    <source>
        <dbReference type="ARBA" id="ARBA00023163"/>
    </source>
</evidence>
<dbReference type="CDD" id="cd01574">
    <property type="entry name" value="PBP1_LacI"/>
    <property type="match status" value="1"/>
</dbReference>
<dbReference type="Pfam" id="PF13377">
    <property type="entry name" value="Peripla_BP_3"/>
    <property type="match status" value="1"/>
</dbReference>
<protein>
    <submittedName>
        <fullName evidence="5">DNA-binding LacI/PurR family transcriptional regulator</fullName>
    </submittedName>
</protein>
<dbReference type="InterPro" id="IPR000843">
    <property type="entry name" value="HTH_LacI"/>
</dbReference>
<dbReference type="SUPFAM" id="SSF47413">
    <property type="entry name" value="lambda repressor-like DNA-binding domains"/>
    <property type="match status" value="1"/>
</dbReference>
<evidence type="ECO:0000313" key="6">
    <source>
        <dbReference type="Proteomes" id="UP000617426"/>
    </source>
</evidence>
<dbReference type="SMART" id="SM00354">
    <property type="entry name" value="HTH_LACI"/>
    <property type="match status" value="1"/>
</dbReference>